<protein>
    <submittedName>
        <fullName evidence="1">Uncharacterized protein</fullName>
    </submittedName>
</protein>
<reference evidence="1 2" key="1">
    <citation type="submission" date="2022-01" db="EMBL/GenBank/DDBJ databases">
        <authorList>
            <person name="Xiong W."/>
            <person name="Schranz E."/>
        </authorList>
    </citation>
    <scope>NUCLEOTIDE SEQUENCE [LARGE SCALE GENOMIC DNA]</scope>
</reference>
<evidence type="ECO:0000313" key="2">
    <source>
        <dbReference type="Proteomes" id="UP001157418"/>
    </source>
</evidence>
<dbReference type="Proteomes" id="UP001157418">
    <property type="component" value="Unassembled WGS sequence"/>
</dbReference>
<proteinExistence type="predicted"/>
<comment type="caution">
    <text evidence="1">The sequence shown here is derived from an EMBL/GenBank/DDBJ whole genome shotgun (WGS) entry which is preliminary data.</text>
</comment>
<name>A0AAU9MZ63_9ASTR</name>
<gene>
    <name evidence="1" type="ORF">LVIROSA_LOCUS16795</name>
</gene>
<accession>A0AAU9MZ63</accession>
<keyword evidence="2" id="KW-1185">Reference proteome</keyword>
<dbReference type="EMBL" id="CAKMRJ010003291">
    <property type="protein sequence ID" value="CAH1429978.1"/>
    <property type="molecule type" value="Genomic_DNA"/>
</dbReference>
<sequence>MKTHLSPKMSFSGQKEKLRLSFLSIEPTKNPLKIFVAAFLFPSSIAARNSSSEVLFSPNEQGGINIVIFALTCSHRSPQEQPFLLPVVAFVSYPFEQLEASMMFPQFTHCQPPPCCLPFPSI</sequence>
<evidence type="ECO:0000313" key="1">
    <source>
        <dbReference type="EMBL" id="CAH1429978.1"/>
    </source>
</evidence>
<organism evidence="1 2">
    <name type="scientific">Lactuca virosa</name>
    <dbReference type="NCBI Taxonomy" id="75947"/>
    <lineage>
        <taxon>Eukaryota</taxon>
        <taxon>Viridiplantae</taxon>
        <taxon>Streptophyta</taxon>
        <taxon>Embryophyta</taxon>
        <taxon>Tracheophyta</taxon>
        <taxon>Spermatophyta</taxon>
        <taxon>Magnoliopsida</taxon>
        <taxon>eudicotyledons</taxon>
        <taxon>Gunneridae</taxon>
        <taxon>Pentapetalae</taxon>
        <taxon>asterids</taxon>
        <taxon>campanulids</taxon>
        <taxon>Asterales</taxon>
        <taxon>Asteraceae</taxon>
        <taxon>Cichorioideae</taxon>
        <taxon>Cichorieae</taxon>
        <taxon>Lactucinae</taxon>
        <taxon>Lactuca</taxon>
    </lineage>
</organism>
<dbReference type="AlphaFoldDB" id="A0AAU9MZ63"/>